<name>A0A9D1K0F9_9FIRM</name>
<reference evidence="3" key="1">
    <citation type="submission" date="2020-10" db="EMBL/GenBank/DDBJ databases">
        <authorList>
            <person name="Gilroy R."/>
        </authorList>
    </citation>
    <scope>NUCLEOTIDE SEQUENCE</scope>
    <source>
        <strain evidence="3">CHK199-13235</strain>
    </source>
</reference>
<sequence length="355" mass="39131">MKKSVLIILAAFLLAACGPAQEPSEPAAESSLASEETESSQVSQPESSPESSAEPEESAESAGFTPVEGRQITCDRLLPAHTEEEYDPQLLTLEDGQRYYTIQQNGKWGLIQEDGTELLPCRNEYPVSLCMSDHWNWDSSALSSEEQNQKSEELMEKTGFPLCFGHGAGLNTYFINLDTMGAPELVSQGEARFSSEPLNEGNTPSDPYFPVYFGRIENPEEIPDLSDDGYWNFTDVSGNQLAEGIEFEKVGWFDGEKLAPVCQDGKWAYLDTEGNLVTDFVYDACWGCDHLRPETNPYYAYSLTGGYAPVCKDGKWGVIDETGAEIIPCSYDGGAPYPGGVWLAEGGVWQLYLFE</sequence>
<evidence type="ECO:0000313" key="4">
    <source>
        <dbReference type="Proteomes" id="UP000824002"/>
    </source>
</evidence>
<keyword evidence="2" id="KW-0732">Signal</keyword>
<accession>A0A9D1K0F9</accession>
<dbReference type="InterPro" id="IPR032774">
    <property type="entry name" value="WG_beta_rep"/>
</dbReference>
<evidence type="ECO:0000256" key="1">
    <source>
        <dbReference type="SAM" id="MobiDB-lite"/>
    </source>
</evidence>
<dbReference type="Pfam" id="PF14903">
    <property type="entry name" value="WG_beta_rep"/>
    <property type="match status" value="2"/>
</dbReference>
<gene>
    <name evidence="3" type="ORF">IAB51_07975</name>
</gene>
<evidence type="ECO:0000313" key="3">
    <source>
        <dbReference type="EMBL" id="HIS76732.1"/>
    </source>
</evidence>
<feature type="signal peptide" evidence="2">
    <location>
        <begin position="1"/>
        <end position="22"/>
    </location>
</feature>
<organism evidence="3 4">
    <name type="scientific">Candidatus Merdivicinus excrementipullorum</name>
    <dbReference type="NCBI Taxonomy" id="2840867"/>
    <lineage>
        <taxon>Bacteria</taxon>
        <taxon>Bacillati</taxon>
        <taxon>Bacillota</taxon>
        <taxon>Clostridia</taxon>
        <taxon>Eubacteriales</taxon>
        <taxon>Oscillospiraceae</taxon>
        <taxon>Oscillospiraceae incertae sedis</taxon>
        <taxon>Candidatus Merdivicinus</taxon>
    </lineage>
</organism>
<feature type="chain" id="PRO_5039622677" evidence="2">
    <location>
        <begin position="23"/>
        <end position="355"/>
    </location>
</feature>
<dbReference type="Proteomes" id="UP000824002">
    <property type="component" value="Unassembled WGS sequence"/>
</dbReference>
<dbReference type="AlphaFoldDB" id="A0A9D1K0F9"/>
<feature type="region of interest" description="Disordered" evidence="1">
    <location>
        <begin position="19"/>
        <end position="66"/>
    </location>
</feature>
<feature type="compositionally biased region" description="Low complexity" evidence="1">
    <location>
        <begin position="19"/>
        <end position="52"/>
    </location>
</feature>
<dbReference type="SUPFAM" id="SSF69360">
    <property type="entry name" value="Cell wall binding repeat"/>
    <property type="match status" value="1"/>
</dbReference>
<protein>
    <submittedName>
        <fullName evidence="3">WG repeat-containing protein</fullName>
    </submittedName>
</protein>
<comment type="caution">
    <text evidence="3">The sequence shown here is derived from an EMBL/GenBank/DDBJ whole genome shotgun (WGS) entry which is preliminary data.</text>
</comment>
<dbReference type="PROSITE" id="PS51257">
    <property type="entry name" value="PROKAR_LIPOPROTEIN"/>
    <property type="match status" value="1"/>
</dbReference>
<reference evidence="3" key="2">
    <citation type="journal article" date="2021" name="PeerJ">
        <title>Extensive microbial diversity within the chicken gut microbiome revealed by metagenomics and culture.</title>
        <authorList>
            <person name="Gilroy R."/>
            <person name="Ravi A."/>
            <person name="Getino M."/>
            <person name="Pursley I."/>
            <person name="Horton D.L."/>
            <person name="Alikhan N.F."/>
            <person name="Baker D."/>
            <person name="Gharbi K."/>
            <person name="Hall N."/>
            <person name="Watson M."/>
            <person name="Adriaenssens E.M."/>
            <person name="Foster-Nyarko E."/>
            <person name="Jarju S."/>
            <person name="Secka A."/>
            <person name="Antonio M."/>
            <person name="Oren A."/>
            <person name="Chaudhuri R.R."/>
            <person name="La Ragione R."/>
            <person name="Hildebrand F."/>
            <person name="Pallen M.J."/>
        </authorList>
    </citation>
    <scope>NUCLEOTIDE SEQUENCE</scope>
    <source>
        <strain evidence="3">CHK199-13235</strain>
    </source>
</reference>
<dbReference type="EMBL" id="DVJP01000051">
    <property type="protein sequence ID" value="HIS76732.1"/>
    <property type="molecule type" value="Genomic_DNA"/>
</dbReference>
<proteinExistence type="predicted"/>
<evidence type="ECO:0000256" key="2">
    <source>
        <dbReference type="SAM" id="SignalP"/>
    </source>
</evidence>